<keyword evidence="2" id="KW-1185">Reference proteome</keyword>
<evidence type="ECO:0008006" key="3">
    <source>
        <dbReference type="Google" id="ProtNLM"/>
    </source>
</evidence>
<reference evidence="2" key="1">
    <citation type="submission" date="2024-04" db="EMBL/GenBank/DDBJ databases">
        <authorList>
            <person name="Shaw F."/>
            <person name="Minotto A."/>
        </authorList>
    </citation>
    <scope>NUCLEOTIDE SEQUENCE [LARGE SCALE GENOMIC DNA]</scope>
</reference>
<dbReference type="EMBL" id="OZ037949">
    <property type="protein sequence ID" value="CAL1710411.1"/>
    <property type="molecule type" value="Genomic_DNA"/>
</dbReference>
<name>A0ABP1DRI4_9APHY</name>
<protein>
    <recommendedName>
        <fullName evidence="3">F-box domain-containing protein</fullName>
    </recommendedName>
</protein>
<accession>A0ABP1DRI4</accession>
<organism evidence="1 2">
    <name type="scientific">Somion occarium</name>
    <dbReference type="NCBI Taxonomy" id="3059160"/>
    <lineage>
        <taxon>Eukaryota</taxon>
        <taxon>Fungi</taxon>
        <taxon>Dikarya</taxon>
        <taxon>Basidiomycota</taxon>
        <taxon>Agaricomycotina</taxon>
        <taxon>Agaricomycetes</taxon>
        <taxon>Polyporales</taxon>
        <taxon>Cerrenaceae</taxon>
        <taxon>Somion</taxon>
    </lineage>
</organism>
<evidence type="ECO:0000313" key="2">
    <source>
        <dbReference type="Proteomes" id="UP001497453"/>
    </source>
</evidence>
<proteinExistence type="predicted"/>
<gene>
    <name evidence="1" type="ORF">GFSPODELE1_LOCUS7816</name>
</gene>
<dbReference type="Proteomes" id="UP001497453">
    <property type="component" value="Chromosome 6"/>
</dbReference>
<evidence type="ECO:0000313" key="1">
    <source>
        <dbReference type="EMBL" id="CAL1710411.1"/>
    </source>
</evidence>
<sequence>MKEESDCFAGLATASTTPRLAVSDSEQDHSNLSQRYQRHLPQELIDCIIDELHDDRISLALCALVSRSWVNESRHHLFMTVNLQAYDSLESPLPSFSELLLNNLNLQQFVRTLMINNKKAFIHPVKGKVELSLLGSILGRLPNLRTLSLHWVQIAVASDLRSSLLSMEDALDLPEVVLWGVDFQVQSHNEDSFDPFLRLFTHIGFFDLDWCRVIDTHGEKADVIRENLISRLRVHRLQVMACARPIEQALYLSIVPSRIRFAAVGFLWFHGKGVLSSFLCNPEVKLTALELNWNYVNPLHLSTDALQSWSSLTLRCCRWLSLIIIRLSIYEGRPSQNVFVWSSVVALLATLPITFTGRLELYVTLLHQGDYVGLSTSIHELDWDAFTIAVRGKAQAMKCYLLHHPAISRESFIQFKNIITDRLCGHGERAPVVCIEQKAIDDWRLMAGV</sequence>